<dbReference type="RefSeq" id="WP_275117331.1">
    <property type="nucleotide sequence ID" value="NZ_JAOTPO010000002.1"/>
</dbReference>
<protein>
    <submittedName>
        <fullName evidence="2">MBL fold metallo-hydrolase</fullName>
    </submittedName>
</protein>
<name>A0ABT5VB84_9BACI</name>
<accession>A0ABT5VB84</accession>
<dbReference type="InterPro" id="IPR050855">
    <property type="entry name" value="NDM-1-like"/>
</dbReference>
<dbReference type="InterPro" id="IPR001279">
    <property type="entry name" value="Metallo-B-lactamas"/>
</dbReference>
<dbReference type="Gene3D" id="3.60.15.10">
    <property type="entry name" value="Ribonuclease Z/Hydroxyacylglutathione hydrolase-like"/>
    <property type="match status" value="1"/>
</dbReference>
<dbReference type="SUPFAM" id="SSF56281">
    <property type="entry name" value="Metallo-hydrolase/oxidoreductase"/>
    <property type="match status" value="1"/>
</dbReference>
<dbReference type="EMBL" id="JAOTPO010000002">
    <property type="protein sequence ID" value="MDE5412700.1"/>
    <property type="molecule type" value="Genomic_DNA"/>
</dbReference>
<keyword evidence="3" id="KW-1185">Reference proteome</keyword>
<dbReference type="Pfam" id="PF00753">
    <property type="entry name" value="Lactamase_B"/>
    <property type="match status" value="1"/>
</dbReference>
<sequence>MELNQINEQCFYFKGSVNIGYIKNEEEGILIDAGLDDSAVKKVIKQLDEKGWPLTHLFITHAHADHFGGAAYLKKKKEVKISAPELESAILTFPILEPIYLQNGNYPFKELRNKFVEGKPVTVDETCTEGPYSIGSLNVTLHNVSGHSYHMLAVQVDDVLYAADSYFDEKTLVKHNIPYVVDGTETLRSLHKLLSMDVKGAVPGHGEYEESFKDTVQKNILYHQKVEEDLLKIISREKSTSLDTVIAEMCQFCGVKIDNMTSWALFRTAVCAYLKKVVEEGQVQIIFDNNYLSYRRT</sequence>
<organism evidence="2 3">
    <name type="scientific">Alkalihalobacterium chitinilyticum</name>
    <dbReference type="NCBI Taxonomy" id="2980103"/>
    <lineage>
        <taxon>Bacteria</taxon>
        <taxon>Bacillati</taxon>
        <taxon>Bacillota</taxon>
        <taxon>Bacilli</taxon>
        <taxon>Bacillales</taxon>
        <taxon>Bacillaceae</taxon>
        <taxon>Alkalihalobacterium</taxon>
    </lineage>
</organism>
<dbReference type="PANTHER" id="PTHR42951:SF14">
    <property type="entry name" value="METALLO-BETA-LACTAMASE SUPERFAMILY PROTEIN"/>
    <property type="match status" value="1"/>
</dbReference>
<dbReference type="CDD" id="cd07743">
    <property type="entry name" value="metallo-hydrolase-like_MBL-fold"/>
    <property type="match status" value="1"/>
</dbReference>
<dbReference type="SMART" id="SM00849">
    <property type="entry name" value="Lactamase_B"/>
    <property type="match status" value="1"/>
</dbReference>
<dbReference type="PANTHER" id="PTHR42951">
    <property type="entry name" value="METALLO-BETA-LACTAMASE DOMAIN-CONTAINING"/>
    <property type="match status" value="1"/>
</dbReference>
<feature type="domain" description="Metallo-beta-lactamase" evidence="1">
    <location>
        <begin position="16"/>
        <end position="205"/>
    </location>
</feature>
<dbReference type="Proteomes" id="UP001148125">
    <property type="component" value="Unassembled WGS sequence"/>
</dbReference>
<reference evidence="2" key="1">
    <citation type="submission" date="2024-05" db="EMBL/GenBank/DDBJ databases">
        <title>Alkalihalobacillus sp. strain MEB203 novel alkaliphilic bacterium from Lonar Lake, India.</title>
        <authorList>
            <person name="Joshi A."/>
            <person name="Thite S."/>
            <person name="Mengade P."/>
        </authorList>
    </citation>
    <scope>NUCLEOTIDE SEQUENCE</scope>
    <source>
        <strain evidence="2">MEB 203</strain>
    </source>
</reference>
<comment type="caution">
    <text evidence="2">The sequence shown here is derived from an EMBL/GenBank/DDBJ whole genome shotgun (WGS) entry which is preliminary data.</text>
</comment>
<gene>
    <name evidence="2" type="ORF">N7Z68_04825</name>
</gene>
<evidence type="ECO:0000259" key="1">
    <source>
        <dbReference type="SMART" id="SM00849"/>
    </source>
</evidence>
<evidence type="ECO:0000313" key="3">
    <source>
        <dbReference type="Proteomes" id="UP001148125"/>
    </source>
</evidence>
<evidence type="ECO:0000313" key="2">
    <source>
        <dbReference type="EMBL" id="MDE5412700.1"/>
    </source>
</evidence>
<dbReference type="InterPro" id="IPR036866">
    <property type="entry name" value="RibonucZ/Hydroxyglut_hydro"/>
</dbReference>
<proteinExistence type="predicted"/>